<dbReference type="EMBL" id="MU274905">
    <property type="protein sequence ID" value="KAI0091430.1"/>
    <property type="molecule type" value="Genomic_DNA"/>
</dbReference>
<protein>
    <submittedName>
        <fullName evidence="1">Uncharacterized protein</fullName>
    </submittedName>
</protein>
<name>A0ACB8UB02_9APHY</name>
<accession>A0ACB8UB02</accession>
<proteinExistence type="predicted"/>
<comment type="caution">
    <text evidence="1">The sequence shown here is derived from an EMBL/GenBank/DDBJ whole genome shotgun (WGS) entry which is preliminary data.</text>
</comment>
<reference evidence="1" key="1">
    <citation type="journal article" date="2021" name="Environ. Microbiol.">
        <title>Gene family expansions and transcriptome signatures uncover fungal adaptations to wood decay.</title>
        <authorList>
            <person name="Hage H."/>
            <person name="Miyauchi S."/>
            <person name="Viragh M."/>
            <person name="Drula E."/>
            <person name="Min B."/>
            <person name="Chaduli D."/>
            <person name="Navarro D."/>
            <person name="Favel A."/>
            <person name="Norest M."/>
            <person name="Lesage-Meessen L."/>
            <person name="Balint B."/>
            <person name="Merenyi Z."/>
            <person name="de Eugenio L."/>
            <person name="Morin E."/>
            <person name="Martinez A.T."/>
            <person name="Baldrian P."/>
            <person name="Stursova M."/>
            <person name="Martinez M.J."/>
            <person name="Novotny C."/>
            <person name="Magnuson J.K."/>
            <person name="Spatafora J.W."/>
            <person name="Maurice S."/>
            <person name="Pangilinan J."/>
            <person name="Andreopoulos W."/>
            <person name="LaButti K."/>
            <person name="Hundley H."/>
            <person name="Na H."/>
            <person name="Kuo A."/>
            <person name="Barry K."/>
            <person name="Lipzen A."/>
            <person name="Henrissat B."/>
            <person name="Riley R."/>
            <person name="Ahrendt S."/>
            <person name="Nagy L.G."/>
            <person name="Grigoriev I.V."/>
            <person name="Martin F."/>
            <person name="Rosso M.N."/>
        </authorList>
    </citation>
    <scope>NUCLEOTIDE SEQUENCE</scope>
    <source>
        <strain evidence="1">CBS 384.51</strain>
    </source>
</reference>
<gene>
    <name evidence="1" type="ORF">BDY19DRAFT_930455</name>
</gene>
<evidence type="ECO:0000313" key="2">
    <source>
        <dbReference type="Proteomes" id="UP001055072"/>
    </source>
</evidence>
<sequence length="156" mass="17266">MEGSIPSAQIARPRLERTYSELRKADKTDASKATQSALAAHRATKYKDKFLAMKERYEHVTSTHSKYERELAIANEKMRNLQNECNLLLDAVDIAVPGQPSLMHYLQHDPVPVHYATANAVVPEAPMMPLQVPSSQQSAPPAPPPPHHTNGTNGHI</sequence>
<organism evidence="1 2">
    <name type="scientific">Irpex rosettiformis</name>
    <dbReference type="NCBI Taxonomy" id="378272"/>
    <lineage>
        <taxon>Eukaryota</taxon>
        <taxon>Fungi</taxon>
        <taxon>Dikarya</taxon>
        <taxon>Basidiomycota</taxon>
        <taxon>Agaricomycotina</taxon>
        <taxon>Agaricomycetes</taxon>
        <taxon>Polyporales</taxon>
        <taxon>Irpicaceae</taxon>
        <taxon>Irpex</taxon>
    </lineage>
</organism>
<keyword evidence="2" id="KW-1185">Reference proteome</keyword>
<evidence type="ECO:0000313" key="1">
    <source>
        <dbReference type="EMBL" id="KAI0091430.1"/>
    </source>
</evidence>
<dbReference type="Proteomes" id="UP001055072">
    <property type="component" value="Unassembled WGS sequence"/>
</dbReference>